<evidence type="ECO:0000313" key="2">
    <source>
        <dbReference type="EMBL" id="KAK4223064.1"/>
    </source>
</evidence>
<proteinExistence type="predicted"/>
<keyword evidence="3" id="KW-1185">Reference proteome</keyword>
<gene>
    <name evidence="2" type="ORF">QBC38DRAFT_400369</name>
</gene>
<dbReference type="Proteomes" id="UP001301958">
    <property type="component" value="Unassembled WGS sequence"/>
</dbReference>
<comment type="caution">
    <text evidence="2">The sequence shown here is derived from an EMBL/GenBank/DDBJ whole genome shotgun (WGS) entry which is preliminary data.</text>
</comment>
<organism evidence="2 3">
    <name type="scientific">Podospora fimiseda</name>
    <dbReference type="NCBI Taxonomy" id="252190"/>
    <lineage>
        <taxon>Eukaryota</taxon>
        <taxon>Fungi</taxon>
        <taxon>Dikarya</taxon>
        <taxon>Ascomycota</taxon>
        <taxon>Pezizomycotina</taxon>
        <taxon>Sordariomycetes</taxon>
        <taxon>Sordariomycetidae</taxon>
        <taxon>Sordariales</taxon>
        <taxon>Podosporaceae</taxon>
        <taxon>Podospora</taxon>
    </lineage>
</organism>
<evidence type="ECO:0000313" key="3">
    <source>
        <dbReference type="Proteomes" id="UP001301958"/>
    </source>
</evidence>
<name>A0AAN6YPS6_9PEZI</name>
<feature type="compositionally biased region" description="Basic and acidic residues" evidence="1">
    <location>
        <begin position="17"/>
        <end position="26"/>
    </location>
</feature>
<evidence type="ECO:0000256" key="1">
    <source>
        <dbReference type="SAM" id="MobiDB-lite"/>
    </source>
</evidence>
<accession>A0AAN6YPS6</accession>
<feature type="region of interest" description="Disordered" evidence="1">
    <location>
        <begin position="1"/>
        <end position="105"/>
    </location>
</feature>
<feature type="compositionally biased region" description="Basic and acidic residues" evidence="1">
    <location>
        <begin position="85"/>
        <end position="94"/>
    </location>
</feature>
<sequence length="105" mass="10937">MSDHHPQGGDLFNMAKDGTKVPEDAGKPNIIPSGEGISTKKITGDKLGSSMMDMPPTASTSIGEVVSASGGELPDDVGQKYSRHGGKERDEKKSAPHGGRNLPSH</sequence>
<protein>
    <submittedName>
        <fullName evidence="2">Uncharacterized protein</fullName>
    </submittedName>
</protein>
<dbReference type="EMBL" id="MU865442">
    <property type="protein sequence ID" value="KAK4223064.1"/>
    <property type="molecule type" value="Genomic_DNA"/>
</dbReference>
<dbReference type="AlphaFoldDB" id="A0AAN6YPS6"/>
<reference evidence="2" key="2">
    <citation type="submission" date="2023-05" db="EMBL/GenBank/DDBJ databases">
        <authorList>
            <consortium name="Lawrence Berkeley National Laboratory"/>
            <person name="Steindorff A."/>
            <person name="Hensen N."/>
            <person name="Bonometti L."/>
            <person name="Westerberg I."/>
            <person name="Brannstrom I.O."/>
            <person name="Guillou S."/>
            <person name="Cros-Aarteil S."/>
            <person name="Calhoun S."/>
            <person name="Haridas S."/>
            <person name="Kuo A."/>
            <person name="Mondo S."/>
            <person name="Pangilinan J."/>
            <person name="Riley R."/>
            <person name="Labutti K."/>
            <person name="Andreopoulos B."/>
            <person name="Lipzen A."/>
            <person name="Chen C."/>
            <person name="Yanf M."/>
            <person name="Daum C."/>
            <person name="Ng V."/>
            <person name="Clum A."/>
            <person name="Ohm R."/>
            <person name="Martin F."/>
            <person name="Silar P."/>
            <person name="Natvig D."/>
            <person name="Lalanne C."/>
            <person name="Gautier V."/>
            <person name="Ament-Velasquez S.L."/>
            <person name="Kruys A."/>
            <person name="Hutchinson M.I."/>
            <person name="Powell A.J."/>
            <person name="Barry K."/>
            <person name="Miller A.N."/>
            <person name="Grigoriev I.V."/>
            <person name="Debuchy R."/>
            <person name="Gladieux P."/>
            <person name="Thoren M.H."/>
            <person name="Johannesson H."/>
        </authorList>
    </citation>
    <scope>NUCLEOTIDE SEQUENCE</scope>
    <source>
        <strain evidence="2">CBS 990.96</strain>
    </source>
</reference>
<reference evidence="2" key="1">
    <citation type="journal article" date="2023" name="Mol. Phylogenet. Evol.">
        <title>Genome-scale phylogeny and comparative genomics of the fungal order Sordariales.</title>
        <authorList>
            <person name="Hensen N."/>
            <person name="Bonometti L."/>
            <person name="Westerberg I."/>
            <person name="Brannstrom I.O."/>
            <person name="Guillou S."/>
            <person name="Cros-Aarteil S."/>
            <person name="Calhoun S."/>
            <person name="Haridas S."/>
            <person name="Kuo A."/>
            <person name="Mondo S."/>
            <person name="Pangilinan J."/>
            <person name="Riley R."/>
            <person name="LaButti K."/>
            <person name="Andreopoulos B."/>
            <person name="Lipzen A."/>
            <person name="Chen C."/>
            <person name="Yan M."/>
            <person name="Daum C."/>
            <person name="Ng V."/>
            <person name="Clum A."/>
            <person name="Steindorff A."/>
            <person name="Ohm R.A."/>
            <person name="Martin F."/>
            <person name="Silar P."/>
            <person name="Natvig D.O."/>
            <person name="Lalanne C."/>
            <person name="Gautier V."/>
            <person name="Ament-Velasquez S.L."/>
            <person name="Kruys A."/>
            <person name="Hutchinson M.I."/>
            <person name="Powell A.J."/>
            <person name="Barry K."/>
            <person name="Miller A.N."/>
            <person name="Grigoriev I.V."/>
            <person name="Debuchy R."/>
            <person name="Gladieux P."/>
            <person name="Hiltunen Thoren M."/>
            <person name="Johannesson H."/>
        </authorList>
    </citation>
    <scope>NUCLEOTIDE SEQUENCE</scope>
    <source>
        <strain evidence="2">CBS 990.96</strain>
    </source>
</reference>